<keyword evidence="1 2" id="KW-0238">DNA-binding</keyword>
<protein>
    <recommendedName>
        <fullName evidence="3">HTH tetR-type domain-containing protein</fullName>
    </recommendedName>
</protein>
<accession>I7KG55</accession>
<dbReference type="PROSITE" id="PS50977">
    <property type="entry name" value="HTH_TETR_2"/>
    <property type="match status" value="1"/>
</dbReference>
<dbReference type="STRING" id="1423758.FC41_GL000285"/>
<evidence type="ECO:0000256" key="1">
    <source>
        <dbReference type="ARBA" id="ARBA00023125"/>
    </source>
</evidence>
<feature type="DNA-binding region" description="H-T-H motif" evidence="2">
    <location>
        <begin position="32"/>
        <end position="51"/>
    </location>
</feature>
<dbReference type="Proteomes" id="UP000009320">
    <property type="component" value="Unassembled WGS sequence"/>
</dbReference>
<evidence type="ECO:0000256" key="2">
    <source>
        <dbReference type="PROSITE-ProRule" id="PRU00335"/>
    </source>
</evidence>
<dbReference type="SUPFAM" id="SSF46689">
    <property type="entry name" value="Homeodomain-like"/>
    <property type="match status" value="1"/>
</dbReference>
<feature type="domain" description="HTH tetR-type" evidence="3">
    <location>
        <begin position="9"/>
        <end position="69"/>
    </location>
</feature>
<organism evidence="4 5">
    <name type="scientific">Lactobacillus hominis DSM 23910 = CRBIP 24.179</name>
    <dbReference type="NCBI Taxonomy" id="1423758"/>
    <lineage>
        <taxon>Bacteria</taxon>
        <taxon>Bacillati</taxon>
        <taxon>Bacillota</taxon>
        <taxon>Bacilli</taxon>
        <taxon>Lactobacillales</taxon>
        <taxon>Lactobacillaceae</taxon>
        <taxon>Lactobacillus</taxon>
    </lineage>
</organism>
<evidence type="ECO:0000259" key="3">
    <source>
        <dbReference type="PROSITE" id="PS50977"/>
    </source>
</evidence>
<gene>
    <name evidence="4" type="ORF">BN55_03300</name>
</gene>
<name>I7KG55_9LACO</name>
<evidence type="ECO:0000313" key="4">
    <source>
        <dbReference type="EMBL" id="CCI80950.1"/>
    </source>
</evidence>
<dbReference type="GeneID" id="82846238"/>
<dbReference type="PRINTS" id="PR00455">
    <property type="entry name" value="HTHTETR"/>
</dbReference>
<dbReference type="EMBL" id="CAKE01000001">
    <property type="protein sequence ID" value="CCI80950.1"/>
    <property type="molecule type" value="Genomic_DNA"/>
</dbReference>
<dbReference type="InterPro" id="IPR050624">
    <property type="entry name" value="HTH-type_Tx_Regulator"/>
</dbReference>
<sequence length="197" mass="22946">MGKREENAKATRKAIMHATIELIAEKGYENVVVEDITKRAGIAKGTFYNYYRQKDDVITEFSNSYFSKIEDQALNVESFDSPIEELSYYLESSMQVVFESGISRTRKWINYISLPSSIPKKFTLDLVTVTKILRIFVEKGYLKEDTPVEKIADQILTYYYGAIFTWAINEKEDPLKKIKRFDQKVLPHILAQYLIKQ</sequence>
<reference evidence="4 5" key="1">
    <citation type="submission" date="2012-06" db="EMBL/GenBank/DDBJ databases">
        <title>Draft Genome Sequence of Lactobacillus hominis Strain CRBIP 24.179T, isolated from human intestine.</title>
        <authorList>
            <person name="Cousin S."/>
            <person name="Ma L."/>
            <person name="Bizet C."/>
            <person name="Loux V."/>
            <person name="Bouchier C."/>
            <person name="Clermont D."/>
            <person name="Creno S."/>
        </authorList>
    </citation>
    <scope>NUCLEOTIDE SEQUENCE [LARGE SCALE GENOMIC DNA]</scope>
    <source>
        <strain evidence="5">CRBIP 24.179T</strain>
    </source>
</reference>
<dbReference type="PANTHER" id="PTHR43479">
    <property type="entry name" value="ACREF/ENVCD OPERON REPRESSOR-RELATED"/>
    <property type="match status" value="1"/>
</dbReference>
<dbReference type="eggNOG" id="COG1309">
    <property type="taxonomic scope" value="Bacteria"/>
</dbReference>
<dbReference type="AlphaFoldDB" id="I7KG55"/>
<dbReference type="InterPro" id="IPR001647">
    <property type="entry name" value="HTH_TetR"/>
</dbReference>
<dbReference type="InterPro" id="IPR009057">
    <property type="entry name" value="Homeodomain-like_sf"/>
</dbReference>
<dbReference type="Gene3D" id="1.10.357.10">
    <property type="entry name" value="Tetracycline Repressor, domain 2"/>
    <property type="match status" value="1"/>
</dbReference>
<proteinExistence type="predicted"/>
<keyword evidence="5" id="KW-1185">Reference proteome</keyword>
<dbReference type="Pfam" id="PF00440">
    <property type="entry name" value="TetR_N"/>
    <property type="match status" value="1"/>
</dbReference>
<dbReference type="PANTHER" id="PTHR43479:SF11">
    <property type="entry name" value="ACREF_ENVCD OPERON REPRESSOR-RELATED"/>
    <property type="match status" value="1"/>
</dbReference>
<dbReference type="GO" id="GO:0003677">
    <property type="term" value="F:DNA binding"/>
    <property type="evidence" value="ECO:0007669"/>
    <property type="project" value="UniProtKB-UniRule"/>
</dbReference>
<evidence type="ECO:0000313" key="5">
    <source>
        <dbReference type="Proteomes" id="UP000009320"/>
    </source>
</evidence>
<dbReference type="PATRIC" id="fig|1423758.3.peg.288"/>
<dbReference type="RefSeq" id="WP_008469526.1">
    <property type="nucleotide sequence ID" value="NZ_AYZP01000001.1"/>
</dbReference>
<comment type="caution">
    <text evidence="4">The sequence shown here is derived from an EMBL/GenBank/DDBJ whole genome shotgun (WGS) entry which is preliminary data.</text>
</comment>